<dbReference type="EMBL" id="KJ433976">
    <property type="protein sequence ID" value="AHJ88587.1"/>
    <property type="molecule type" value="Genomic_DNA"/>
</dbReference>
<keyword evidence="2" id="KW-1185">Reference proteome</keyword>
<dbReference type="Proteomes" id="UP000203096">
    <property type="component" value="Segment"/>
</dbReference>
<name>W8EB97_9CAUD</name>
<dbReference type="RefSeq" id="YP_009009287.1">
    <property type="nucleotide sequence ID" value="NC_023600.1"/>
</dbReference>
<dbReference type="GeneID" id="18505951"/>
<accession>W8EB97</accession>
<proteinExistence type="predicted"/>
<gene>
    <name evidence="1" type="ORF">Jolie1_087</name>
</gene>
<reference evidence="1 2" key="1">
    <citation type="journal article" date="2014" name="Genome Announc.">
        <title>Complete genome sequences of nine mycobacteriophages.</title>
        <authorList>
            <person name="Franceschelli J.J."/>
            <person name="Suarez C.A."/>
            <person name="Teran L."/>
            <person name="Raya R.R."/>
            <person name="Morbidoni H.R."/>
        </authorList>
    </citation>
    <scope>NUCLEOTIDE SEQUENCE [LARGE SCALE GENOMIC DNA]</scope>
</reference>
<dbReference type="KEGG" id="vg:18505951"/>
<organism evidence="1 2">
    <name type="scientific">Mycobacterium phage Julie1</name>
    <dbReference type="NCBI Taxonomy" id="1463812"/>
    <lineage>
        <taxon>Viruses</taxon>
        <taxon>Duplodnaviria</taxon>
        <taxon>Heunggongvirae</taxon>
        <taxon>Uroviricota</taxon>
        <taxon>Caudoviricetes</taxon>
        <taxon>Bclasvirinae</taxon>
        <taxon>Julieunavirus</taxon>
        <taxon>Julieunavirus julie1</taxon>
    </lineage>
</organism>
<evidence type="ECO:0000313" key="1">
    <source>
        <dbReference type="EMBL" id="AHJ88587.1"/>
    </source>
</evidence>
<evidence type="ECO:0000313" key="2">
    <source>
        <dbReference type="Proteomes" id="UP000203096"/>
    </source>
</evidence>
<protein>
    <submittedName>
        <fullName evidence="1">Uncharacterized protein</fullName>
    </submittedName>
</protein>
<sequence length="65" mass="7311">MDPNATLSELRALCARVRAEQRLSQADVERGAELFTALDEWLCRDGFLPTDWSYLDTDGAISPPR</sequence>